<protein>
    <submittedName>
        <fullName evidence="2">Uncharacterized protein</fullName>
    </submittedName>
</protein>
<evidence type="ECO:0000313" key="2">
    <source>
        <dbReference type="EMBL" id="MYM92608.1"/>
    </source>
</evidence>
<name>A0A845GHT6_9BURK</name>
<gene>
    <name evidence="2" type="ORF">GTP90_01890</name>
</gene>
<proteinExistence type="predicted"/>
<organism evidence="2 3">
    <name type="scientific">Duganella vulcania</name>
    <dbReference type="NCBI Taxonomy" id="2692166"/>
    <lineage>
        <taxon>Bacteria</taxon>
        <taxon>Pseudomonadati</taxon>
        <taxon>Pseudomonadota</taxon>
        <taxon>Betaproteobacteria</taxon>
        <taxon>Burkholderiales</taxon>
        <taxon>Oxalobacteraceae</taxon>
        <taxon>Telluria group</taxon>
        <taxon>Duganella</taxon>
    </lineage>
</organism>
<dbReference type="AlphaFoldDB" id="A0A845GHT6"/>
<accession>A0A845GHT6</accession>
<dbReference type="RefSeq" id="WP_161081868.1">
    <property type="nucleotide sequence ID" value="NZ_WWCX01000001.1"/>
</dbReference>
<dbReference type="Proteomes" id="UP000447355">
    <property type="component" value="Unassembled WGS sequence"/>
</dbReference>
<evidence type="ECO:0000313" key="3">
    <source>
        <dbReference type="Proteomes" id="UP000447355"/>
    </source>
</evidence>
<feature type="region of interest" description="Disordered" evidence="1">
    <location>
        <begin position="44"/>
        <end position="69"/>
    </location>
</feature>
<feature type="compositionally biased region" description="Basic and acidic residues" evidence="1">
    <location>
        <begin position="58"/>
        <end position="69"/>
    </location>
</feature>
<sequence length="69" mass="7941">MSISNGRLFWDVHQAGYQDFYCYDSVELAVQGMMSFDPARDKEPVGWHRHASTGRRRPAGDASKEYINM</sequence>
<feature type="compositionally biased region" description="Basic residues" evidence="1">
    <location>
        <begin position="47"/>
        <end position="57"/>
    </location>
</feature>
<dbReference type="EMBL" id="WWCX01000001">
    <property type="protein sequence ID" value="MYM92608.1"/>
    <property type="molecule type" value="Genomic_DNA"/>
</dbReference>
<reference evidence="2" key="1">
    <citation type="submission" date="2019-12" db="EMBL/GenBank/DDBJ databases">
        <title>Novel species isolated from a subtropical stream in China.</title>
        <authorList>
            <person name="Lu H."/>
        </authorList>
    </citation>
    <scope>NUCLEOTIDE SEQUENCE [LARGE SCALE GENOMIC DNA]</scope>
    <source>
        <strain evidence="2">FT81W</strain>
    </source>
</reference>
<evidence type="ECO:0000256" key="1">
    <source>
        <dbReference type="SAM" id="MobiDB-lite"/>
    </source>
</evidence>
<comment type="caution">
    <text evidence="2">The sequence shown here is derived from an EMBL/GenBank/DDBJ whole genome shotgun (WGS) entry which is preliminary data.</text>
</comment>